<evidence type="ECO:0000256" key="12">
    <source>
        <dbReference type="PIRSR" id="PIRSR605002-3"/>
    </source>
</evidence>
<feature type="binding site" evidence="11">
    <location>
        <position position="147"/>
    </location>
    <ligand>
        <name>alpha-D-mannose 1-phosphate</name>
        <dbReference type="ChEBI" id="CHEBI:58409"/>
    </ligand>
</feature>
<dbReference type="Gene3D" id="3.30.1240.20">
    <property type="match status" value="1"/>
</dbReference>
<evidence type="ECO:0000256" key="10">
    <source>
        <dbReference type="PIRSR" id="PIRSR605002-1"/>
    </source>
</evidence>
<evidence type="ECO:0000256" key="4">
    <source>
        <dbReference type="ARBA" id="ARBA00011738"/>
    </source>
</evidence>
<accession>A0A9N8ZYJ3</accession>
<evidence type="ECO:0000256" key="3">
    <source>
        <dbReference type="ARBA" id="ARBA00009736"/>
    </source>
</evidence>
<sequence>MSESWRDRKFPNTLVLFDVDGTLTPARKTVTPEILEILKVLRKHLVIGFVGGSDLKKQKEQLGSDVIKNFDFAFSENGLTAFRLGQELASQNFINWIGEEKYIKIANFILKYIANLEIPKKRGTFIEFRNGMINVSPIGRDCSVEERNEFEEYDKIHNIRPKFVEVLRKEFSDYGLTFSIGGQISFDVFPTGWDKTYCLRHIESEGFTTIHFFGDKTFEGGNDYEIYNHPKVIGHSVSSPDDTIRELKQLFSI</sequence>
<dbReference type="Gene3D" id="3.40.50.1000">
    <property type="entry name" value="HAD superfamily/HAD-like"/>
    <property type="match status" value="1"/>
</dbReference>
<evidence type="ECO:0000256" key="7">
    <source>
        <dbReference type="ARBA" id="ARBA00022723"/>
    </source>
</evidence>
<feature type="active site" description="Nucleophile" evidence="10">
    <location>
        <position position="18"/>
    </location>
</feature>
<dbReference type="GO" id="GO:0005829">
    <property type="term" value="C:cytosol"/>
    <property type="evidence" value="ECO:0007669"/>
    <property type="project" value="TreeGrafter"/>
</dbReference>
<dbReference type="SFLD" id="SFLDS00003">
    <property type="entry name" value="Haloacid_Dehalogenase"/>
    <property type="match status" value="1"/>
</dbReference>
<dbReference type="SFLD" id="SFLDG01140">
    <property type="entry name" value="C2.B:_Phosphomannomutase_and_P"/>
    <property type="match status" value="1"/>
</dbReference>
<evidence type="ECO:0000256" key="11">
    <source>
        <dbReference type="PIRSR" id="PIRSR605002-2"/>
    </source>
</evidence>
<dbReference type="Proteomes" id="UP000789831">
    <property type="component" value="Unassembled WGS sequence"/>
</dbReference>
<dbReference type="SFLD" id="SFLDF00445">
    <property type="entry name" value="alpha-phosphomannomutase"/>
    <property type="match status" value="1"/>
</dbReference>
<keyword evidence="15" id="KW-1185">Reference proteome</keyword>
<dbReference type="GO" id="GO:0006013">
    <property type="term" value="P:mannose metabolic process"/>
    <property type="evidence" value="ECO:0007669"/>
    <property type="project" value="TreeGrafter"/>
</dbReference>
<feature type="binding site" evidence="12">
    <location>
        <position position="18"/>
    </location>
    <ligand>
        <name>Mg(2+)</name>
        <dbReference type="ChEBI" id="CHEBI:18420"/>
        <label>1</label>
    </ligand>
</feature>
<evidence type="ECO:0000256" key="1">
    <source>
        <dbReference type="ARBA" id="ARBA00004496"/>
    </source>
</evidence>
<reference evidence="14" key="1">
    <citation type="submission" date="2021-06" db="EMBL/GenBank/DDBJ databases">
        <authorList>
            <person name="Kallberg Y."/>
            <person name="Tangrot J."/>
            <person name="Rosling A."/>
        </authorList>
    </citation>
    <scope>NUCLEOTIDE SEQUENCE</scope>
    <source>
        <strain evidence="14">MT106</strain>
    </source>
</reference>
<organism evidence="14 15">
    <name type="scientific">Ambispora gerdemannii</name>
    <dbReference type="NCBI Taxonomy" id="144530"/>
    <lineage>
        <taxon>Eukaryota</taxon>
        <taxon>Fungi</taxon>
        <taxon>Fungi incertae sedis</taxon>
        <taxon>Mucoromycota</taxon>
        <taxon>Glomeromycotina</taxon>
        <taxon>Glomeromycetes</taxon>
        <taxon>Archaeosporales</taxon>
        <taxon>Ambisporaceae</taxon>
        <taxon>Ambispora</taxon>
    </lineage>
</organism>
<proteinExistence type="inferred from homology"/>
<gene>
    <name evidence="14" type="ORF">AGERDE_LOCUS4745</name>
</gene>
<keyword evidence="9 13" id="KW-0413">Isomerase</keyword>
<comment type="caution">
    <text evidence="14">The sequence shown here is derived from an EMBL/GenBank/DDBJ whole genome shotgun (WGS) entry which is preliminary data.</text>
</comment>
<feature type="binding site" evidence="12">
    <location>
        <position position="227"/>
    </location>
    <ligand>
        <name>Mg(2+)</name>
        <dbReference type="ChEBI" id="CHEBI:18420"/>
        <label>1</label>
    </ligand>
</feature>
<dbReference type="InterPro" id="IPR005002">
    <property type="entry name" value="PMM"/>
</dbReference>
<feature type="active site" description="Proton donor/acceptor" evidence="10">
    <location>
        <position position="20"/>
    </location>
</feature>
<dbReference type="AlphaFoldDB" id="A0A9N8ZYJ3"/>
<evidence type="ECO:0000256" key="8">
    <source>
        <dbReference type="ARBA" id="ARBA00022842"/>
    </source>
</evidence>
<dbReference type="InterPro" id="IPR036412">
    <property type="entry name" value="HAD-like_sf"/>
</dbReference>
<protein>
    <recommendedName>
        <fullName evidence="5 13">Phosphomannomutase</fullName>
        <ecNumber evidence="5 13">5.4.2.8</ecNumber>
    </recommendedName>
</protein>
<feature type="binding site" evidence="11">
    <location>
        <position position="187"/>
    </location>
    <ligand>
        <name>alpha-D-mannose 1-phosphate</name>
        <dbReference type="ChEBI" id="CHEBI:58409"/>
    </ligand>
</feature>
<evidence type="ECO:0000256" key="13">
    <source>
        <dbReference type="RuleBase" id="RU361118"/>
    </source>
</evidence>
<feature type="binding site" evidence="11">
    <location>
        <position position="185"/>
    </location>
    <ligand>
        <name>alpha-D-mannose 1-phosphate</name>
        <dbReference type="ChEBI" id="CHEBI:58409"/>
    </ligand>
</feature>
<dbReference type="FunFam" id="3.30.1240.20:FF:000001">
    <property type="entry name" value="Phosphomannomutase"/>
    <property type="match status" value="1"/>
</dbReference>
<name>A0A9N8ZYJ3_9GLOM</name>
<feature type="binding site" evidence="11">
    <location>
        <position position="140"/>
    </location>
    <ligand>
        <name>alpha-D-mannose 1-phosphate</name>
        <dbReference type="ChEBI" id="CHEBI:58409"/>
    </ligand>
</feature>
<feature type="binding site" evidence="11">
    <location>
        <position position="27"/>
    </location>
    <ligand>
        <name>alpha-D-mannose 1-phosphate</name>
        <dbReference type="ChEBI" id="CHEBI:58409"/>
    </ligand>
</feature>
<feature type="binding site" evidence="12">
    <location>
        <position position="20"/>
    </location>
    <ligand>
        <name>Mg(2+)</name>
        <dbReference type="ChEBI" id="CHEBI:18420"/>
        <label>1</label>
    </ligand>
</feature>
<comment type="catalytic activity">
    <reaction evidence="13">
        <text>alpha-D-mannose 1-phosphate = D-mannose 6-phosphate</text>
        <dbReference type="Rhea" id="RHEA:11140"/>
        <dbReference type="ChEBI" id="CHEBI:58409"/>
        <dbReference type="ChEBI" id="CHEBI:58735"/>
        <dbReference type="EC" id="5.4.2.8"/>
    </reaction>
</comment>
<feature type="binding site" evidence="12">
    <location>
        <position position="215"/>
    </location>
    <ligand>
        <name>Mg(2+)</name>
        <dbReference type="ChEBI" id="CHEBI:18420"/>
        <label>1</label>
    </ligand>
</feature>
<comment type="function">
    <text evidence="13">Involved in the synthesis of the GDP-mannose and dolichol-phosphate-mannose required for a number of critical mannosyl transfer reactions.</text>
</comment>
<dbReference type="InterPro" id="IPR006379">
    <property type="entry name" value="HAD-SF_hydro_IIB"/>
</dbReference>
<evidence type="ECO:0000313" key="14">
    <source>
        <dbReference type="EMBL" id="CAG8511075.1"/>
    </source>
</evidence>
<comment type="similarity">
    <text evidence="3 13">Belongs to the eukaryotic PMM family.</text>
</comment>
<dbReference type="PANTHER" id="PTHR10466:SF0">
    <property type="entry name" value="PHOSPHOMANNOMUTASE"/>
    <property type="match status" value="1"/>
</dbReference>
<dbReference type="SFLD" id="SFLDG01143">
    <property type="entry name" value="C2.B.3:_Phosphomannomutase_Lik"/>
    <property type="match status" value="1"/>
</dbReference>
<dbReference type="GO" id="GO:0006487">
    <property type="term" value="P:protein N-linked glycosylation"/>
    <property type="evidence" value="ECO:0007669"/>
    <property type="project" value="TreeGrafter"/>
</dbReference>
<dbReference type="SUPFAM" id="SSF56784">
    <property type="entry name" value="HAD-like"/>
    <property type="match status" value="1"/>
</dbReference>
<evidence type="ECO:0000256" key="6">
    <source>
        <dbReference type="ARBA" id="ARBA00022490"/>
    </source>
</evidence>
<dbReference type="EMBL" id="CAJVPL010000572">
    <property type="protein sequence ID" value="CAG8511075.1"/>
    <property type="molecule type" value="Genomic_DNA"/>
</dbReference>
<evidence type="ECO:0000256" key="9">
    <source>
        <dbReference type="ARBA" id="ARBA00023235"/>
    </source>
</evidence>
<dbReference type="EC" id="5.4.2.8" evidence="5 13"/>
<keyword evidence="7 12" id="KW-0479">Metal-binding</keyword>
<comment type="subunit">
    <text evidence="4 13">Homodimer.</text>
</comment>
<dbReference type="InterPro" id="IPR023214">
    <property type="entry name" value="HAD_sf"/>
</dbReference>
<comment type="pathway">
    <text evidence="2 13">Nucleotide-sugar biosynthesis; GDP-alpha-D-mannose biosynthesis; alpha-D-mannose 1-phosphate from D-fructose 6-phosphate: step 2/2.</text>
</comment>
<keyword evidence="6 13" id="KW-0963">Cytoplasm</keyword>
<dbReference type="Pfam" id="PF03332">
    <property type="entry name" value="PMM"/>
    <property type="match status" value="1"/>
</dbReference>
<comment type="cofactor">
    <cofactor evidence="12">
        <name>Mg(2+)</name>
        <dbReference type="ChEBI" id="CHEBI:18420"/>
    </cofactor>
</comment>
<dbReference type="CDD" id="cd02585">
    <property type="entry name" value="HAD_PMM"/>
    <property type="match status" value="1"/>
</dbReference>
<dbReference type="PANTHER" id="PTHR10466">
    <property type="entry name" value="PHOSPHOMANNOMUTASE"/>
    <property type="match status" value="1"/>
</dbReference>
<keyword evidence="8 12" id="KW-0460">Magnesium</keyword>
<evidence type="ECO:0000256" key="2">
    <source>
        <dbReference type="ARBA" id="ARBA00004699"/>
    </source>
</evidence>
<evidence type="ECO:0000313" key="15">
    <source>
        <dbReference type="Proteomes" id="UP000789831"/>
    </source>
</evidence>
<dbReference type="InterPro" id="IPR043169">
    <property type="entry name" value="PMM_cap"/>
</dbReference>
<comment type="subcellular location">
    <subcellularLocation>
        <location evidence="1 13">Cytoplasm</location>
    </subcellularLocation>
</comment>
<dbReference type="GO" id="GO:0046872">
    <property type="term" value="F:metal ion binding"/>
    <property type="evidence" value="ECO:0007669"/>
    <property type="project" value="UniProtKB-KW"/>
</dbReference>
<evidence type="ECO:0000256" key="5">
    <source>
        <dbReference type="ARBA" id="ARBA00012730"/>
    </source>
</evidence>
<dbReference type="NCBIfam" id="TIGR01484">
    <property type="entry name" value="HAD-SF-IIB"/>
    <property type="match status" value="1"/>
</dbReference>
<dbReference type="GO" id="GO:0009298">
    <property type="term" value="P:GDP-mannose biosynthetic process"/>
    <property type="evidence" value="ECO:0007669"/>
    <property type="project" value="InterPro"/>
</dbReference>
<dbReference type="GO" id="GO:0004615">
    <property type="term" value="F:phosphomannomutase activity"/>
    <property type="evidence" value="ECO:0007669"/>
    <property type="project" value="UniProtKB-EC"/>
</dbReference>
<feature type="binding site" evidence="11">
    <location>
        <position position="129"/>
    </location>
    <ligand>
        <name>alpha-D-mannose 1-phosphate</name>
        <dbReference type="ChEBI" id="CHEBI:58409"/>
    </ligand>
</feature>
<dbReference type="OrthoDB" id="10264771at2759"/>